<dbReference type="EMBL" id="BNAT01000034">
    <property type="protein sequence ID" value="GHE50201.1"/>
    <property type="molecule type" value="Genomic_DNA"/>
</dbReference>
<gene>
    <name evidence="1" type="ORF">GCM10017771_72050</name>
</gene>
<evidence type="ECO:0000313" key="2">
    <source>
        <dbReference type="Proteomes" id="UP000603227"/>
    </source>
</evidence>
<protein>
    <submittedName>
        <fullName evidence="1">Uncharacterized protein</fullName>
    </submittedName>
</protein>
<organism evidence="1 2">
    <name type="scientific">Streptomyces capitiformicae</name>
    <dbReference type="NCBI Taxonomy" id="2014920"/>
    <lineage>
        <taxon>Bacteria</taxon>
        <taxon>Bacillati</taxon>
        <taxon>Actinomycetota</taxon>
        <taxon>Actinomycetes</taxon>
        <taxon>Kitasatosporales</taxon>
        <taxon>Streptomycetaceae</taxon>
        <taxon>Streptomyces</taxon>
    </lineage>
</organism>
<evidence type="ECO:0000313" key="1">
    <source>
        <dbReference type="EMBL" id="GHE50201.1"/>
    </source>
</evidence>
<proteinExistence type="predicted"/>
<dbReference type="Proteomes" id="UP000603227">
    <property type="component" value="Unassembled WGS sequence"/>
</dbReference>
<accession>A0A918ZGL3</accession>
<comment type="caution">
    <text evidence="1">The sequence shown here is derived from an EMBL/GenBank/DDBJ whole genome shotgun (WGS) entry which is preliminary data.</text>
</comment>
<dbReference type="AlphaFoldDB" id="A0A918ZGL3"/>
<reference evidence="1" key="1">
    <citation type="journal article" date="2014" name="Int. J. Syst. Evol. Microbiol.">
        <title>Complete genome sequence of Corynebacterium casei LMG S-19264T (=DSM 44701T), isolated from a smear-ripened cheese.</title>
        <authorList>
            <consortium name="US DOE Joint Genome Institute (JGI-PGF)"/>
            <person name="Walter F."/>
            <person name="Albersmeier A."/>
            <person name="Kalinowski J."/>
            <person name="Ruckert C."/>
        </authorList>
    </citation>
    <scope>NUCLEOTIDE SEQUENCE</scope>
    <source>
        <strain evidence="1">CGMCC 4.7403</strain>
    </source>
</reference>
<reference evidence="1" key="2">
    <citation type="submission" date="2020-09" db="EMBL/GenBank/DDBJ databases">
        <authorList>
            <person name="Sun Q."/>
            <person name="Zhou Y."/>
        </authorList>
    </citation>
    <scope>NUCLEOTIDE SEQUENCE</scope>
    <source>
        <strain evidence="1">CGMCC 4.7403</strain>
    </source>
</reference>
<name>A0A918ZGL3_9ACTN</name>
<sequence length="62" mass="6242">MLVPLAVVTVTGTDPVPVGAVAVICVALTTLNDVGVRPNATKVALVNPVPWIVITFPPAVGP</sequence>
<keyword evidence="2" id="KW-1185">Reference proteome</keyword>